<sequence>MKSCAITGHRPARFKWKYKENDTRCKRLKKRMQEQFTLLYEQGVRRFYVGGALGVDMWAGEILLRLKEQPEYGNIELVVVLPFENHDAEWDARSKSRLTFLINHSSEIVTVGTAAEPAAVCYKRRNYYMVNHADCLLAVYDNDRSIRSGAGMTVNYAKKKDLPITLIHPDTGIVSVFKVDLLP</sequence>
<dbReference type="PANTHER" id="PTHR38440">
    <property type="entry name" value="UPF0398 PROTEIN YPSA"/>
    <property type="match status" value="1"/>
</dbReference>
<name>A0ABS9M954_9FIRM</name>
<keyword evidence="2" id="KW-1185">Reference proteome</keyword>
<dbReference type="InterPro" id="IPR010697">
    <property type="entry name" value="YspA"/>
</dbReference>
<dbReference type="EMBL" id="JAKNJB010000014">
    <property type="protein sequence ID" value="MCG4527303.1"/>
    <property type="molecule type" value="Genomic_DNA"/>
</dbReference>
<comment type="caution">
    <text evidence="1">The sequence shown here is derived from an EMBL/GenBank/DDBJ whole genome shotgun (WGS) entry which is preliminary data.</text>
</comment>
<dbReference type="SUPFAM" id="SSF102405">
    <property type="entry name" value="MCP/YpsA-like"/>
    <property type="match status" value="1"/>
</dbReference>
<dbReference type="RefSeq" id="WP_238074058.1">
    <property type="nucleotide sequence ID" value="NZ_JAKNJB010000014.1"/>
</dbReference>
<organism evidence="1 2">
    <name type="scientific">Intestinimonas massiliensis</name>
    <name type="common">ex Afouda et al. 2020</name>
    <dbReference type="NCBI Taxonomy" id="1673721"/>
    <lineage>
        <taxon>Bacteria</taxon>
        <taxon>Bacillati</taxon>
        <taxon>Bacillota</taxon>
        <taxon>Clostridia</taxon>
        <taxon>Eubacteriales</taxon>
        <taxon>Intestinimonas</taxon>
    </lineage>
</organism>
<accession>A0ABS9M954</accession>
<dbReference type="Proteomes" id="UP001200313">
    <property type="component" value="Unassembled WGS sequence"/>
</dbReference>
<dbReference type="Pfam" id="PF06908">
    <property type="entry name" value="YpsA"/>
    <property type="match status" value="1"/>
</dbReference>
<dbReference type="Gene3D" id="3.40.50.450">
    <property type="match status" value="1"/>
</dbReference>
<evidence type="ECO:0000313" key="1">
    <source>
        <dbReference type="EMBL" id="MCG4527303.1"/>
    </source>
</evidence>
<dbReference type="PANTHER" id="PTHR38440:SF1">
    <property type="entry name" value="UPF0398 PROTEIN SPR0331"/>
    <property type="match status" value="1"/>
</dbReference>
<gene>
    <name evidence="1" type="ORF">L0P79_09450</name>
</gene>
<reference evidence="1 2" key="1">
    <citation type="submission" date="2022-01" db="EMBL/GenBank/DDBJ databases">
        <title>Collection of gut derived symbiotic bacterial strains cultured from healthy donors.</title>
        <authorList>
            <person name="Lin H."/>
            <person name="Kohout C."/>
            <person name="Waligurski E."/>
            <person name="Pamer E.G."/>
        </authorList>
    </citation>
    <scope>NUCLEOTIDE SEQUENCE [LARGE SCALE GENOMIC DNA]</scope>
    <source>
        <strain evidence="1 2">DFI.3.7</strain>
    </source>
</reference>
<evidence type="ECO:0000313" key="2">
    <source>
        <dbReference type="Proteomes" id="UP001200313"/>
    </source>
</evidence>
<protein>
    <submittedName>
        <fullName evidence="1">DUF1273 domain-containing protein</fullName>
    </submittedName>
</protein>
<proteinExistence type="predicted"/>